<dbReference type="Proteomes" id="UP000008207">
    <property type="component" value="Chromosome"/>
</dbReference>
<reference evidence="2 3" key="1">
    <citation type="submission" date="2009-01" db="EMBL/GenBank/DDBJ databases">
        <title>Complete sequence of chromosome of Methylobacterium nodulans ORS 2060.</title>
        <authorList>
            <consortium name="US DOE Joint Genome Institute"/>
            <person name="Lucas S."/>
            <person name="Copeland A."/>
            <person name="Lapidus A."/>
            <person name="Glavina del Rio T."/>
            <person name="Dalin E."/>
            <person name="Tice H."/>
            <person name="Bruce D."/>
            <person name="Goodwin L."/>
            <person name="Pitluck S."/>
            <person name="Sims D."/>
            <person name="Brettin T."/>
            <person name="Detter J.C."/>
            <person name="Han C."/>
            <person name="Larimer F."/>
            <person name="Land M."/>
            <person name="Hauser L."/>
            <person name="Kyrpides N."/>
            <person name="Ivanova N."/>
            <person name="Marx C.J."/>
            <person name="Richardson P."/>
        </authorList>
    </citation>
    <scope>NUCLEOTIDE SEQUENCE [LARGE SCALE GENOMIC DNA]</scope>
    <source>
        <strain evidence="3">LMG 21967 / CNCM I-2342 / ORS 2060</strain>
    </source>
</reference>
<evidence type="ECO:0000313" key="2">
    <source>
        <dbReference type="EMBL" id="ACL56474.1"/>
    </source>
</evidence>
<evidence type="ECO:0000313" key="3">
    <source>
        <dbReference type="Proteomes" id="UP000008207"/>
    </source>
</evidence>
<dbReference type="AlphaFoldDB" id="B8INE8"/>
<accession>B8INE8</accession>
<proteinExistence type="predicted"/>
<organism evidence="2 3">
    <name type="scientific">Methylobacterium nodulans (strain LMG 21967 / CNCM I-2342 / ORS 2060)</name>
    <dbReference type="NCBI Taxonomy" id="460265"/>
    <lineage>
        <taxon>Bacteria</taxon>
        <taxon>Pseudomonadati</taxon>
        <taxon>Pseudomonadota</taxon>
        <taxon>Alphaproteobacteria</taxon>
        <taxon>Hyphomicrobiales</taxon>
        <taxon>Methylobacteriaceae</taxon>
        <taxon>Methylobacterium</taxon>
    </lineage>
</organism>
<dbReference type="EMBL" id="CP001349">
    <property type="protein sequence ID" value="ACL56474.1"/>
    <property type="molecule type" value="Genomic_DNA"/>
</dbReference>
<evidence type="ECO:0000256" key="1">
    <source>
        <dbReference type="SAM" id="MobiDB-lite"/>
    </source>
</evidence>
<protein>
    <submittedName>
        <fullName evidence="2">Uncharacterized protein</fullName>
    </submittedName>
</protein>
<sequence length="67" mass="7346">MRNAAPEEGAFAIEIAHGIGRFGRTTEPSAPRFVDPATSSGSARVQRVPRRRSSWIRSALLPSSRLR</sequence>
<name>B8INE8_METNO</name>
<dbReference type="HOGENOM" id="CLU_2807528_0_0_5"/>
<feature type="region of interest" description="Disordered" evidence="1">
    <location>
        <begin position="24"/>
        <end position="46"/>
    </location>
</feature>
<keyword evidence="3" id="KW-1185">Reference proteome</keyword>
<dbReference type="KEGG" id="mno:Mnod_1482"/>
<gene>
    <name evidence="2" type="ordered locus">Mnod_1482</name>
</gene>